<dbReference type="InterPro" id="IPR012871">
    <property type="entry name" value="DUF1668_ORYSA"/>
</dbReference>
<gene>
    <name evidence="1" type="ORF">BAE44_0000968</name>
</gene>
<dbReference type="OrthoDB" id="581315at2759"/>
<dbReference type="Proteomes" id="UP000095767">
    <property type="component" value="Unassembled WGS sequence"/>
</dbReference>
<proteinExistence type="predicted"/>
<dbReference type="Pfam" id="PF07893">
    <property type="entry name" value="DUF1668"/>
    <property type="match status" value="1"/>
</dbReference>
<dbReference type="AlphaFoldDB" id="A0A1E5WKS7"/>
<accession>A0A1E5WKS7</accession>
<dbReference type="PANTHER" id="PTHR33085">
    <property type="entry name" value="OS12G0113100 PROTEIN-RELATED"/>
    <property type="match status" value="1"/>
</dbReference>
<reference evidence="1 2" key="1">
    <citation type="submission" date="2016-09" db="EMBL/GenBank/DDBJ databases">
        <title>The draft genome of Dichanthelium oligosanthes: A C3 panicoid grass species.</title>
        <authorList>
            <person name="Studer A.J."/>
            <person name="Schnable J.C."/>
            <person name="Brutnell T.P."/>
        </authorList>
    </citation>
    <scope>NUCLEOTIDE SEQUENCE [LARGE SCALE GENOMIC DNA]</scope>
    <source>
        <strain evidence="2">cv. Kellogg 1175</strain>
        <tissue evidence="1">Leaf</tissue>
    </source>
</reference>
<organism evidence="1 2">
    <name type="scientific">Dichanthelium oligosanthes</name>
    <dbReference type="NCBI Taxonomy" id="888268"/>
    <lineage>
        <taxon>Eukaryota</taxon>
        <taxon>Viridiplantae</taxon>
        <taxon>Streptophyta</taxon>
        <taxon>Embryophyta</taxon>
        <taxon>Tracheophyta</taxon>
        <taxon>Spermatophyta</taxon>
        <taxon>Magnoliopsida</taxon>
        <taxon>Liliopsida</taxon>
        <taxon>Poales</taxon>
        <taxon>Poaceae</taxon>
        <taxon>PACMAD clade</taxon>
        <taxon>Panicoideae</taxon>
        <taxon>Panicodae</taxon>
        <taxon>Paniceae</taxon>
        <taxon>Dichantheliinae</taxon>
        <taxon>Dichanthelium</taxon>
    </lineage>
</organism>
<dbReference type="EMBL" id="LWDX02003259">
    <property type="protein sequence ID" value="OEL38012.1"/>
    <property type="molecule type" value="Genomic_DNA"/>
</dbReference>
<sequence length="270" mass="29882">MNRRFLNLVLRCTGEGYSLHRPDTWGHLFYKSAAAATAAAAATTKGIFEQEQGSSLGGIPGIGIGTYAFSTVTQGWRKAGDWSLPFEDNAEHVPEFGLWVGLLSCAPYHLCAVGSLRAPAVQYVWHWQDFDTPEHLLPIKQYLVYLGLGRFSTAKIFHDLDNDYVAVFTGVELIQDALKQFLGQFIFTTSDRVPEYLQSFTLKQLHPWHPPMMVHLFGGGCGIPADGHRYDRCADDRAVLTGHNFMALLTDGTDSGEVILAAADGCTRRR</sequence>
<protein>
    <submittedName>
        <fullName evidence="1">Uncharacterized protein</fullName>
    </submittedName>
</protein>
<name>A0A1E5WKS7_9POAL</name>
<comment type="caution">
    <text evidence="1">The sequence shown here is derived from an EMBL/GenBank/DDBJ whole genome shotgun (WGS) entry which is preliminary data.</text>
</comment>
<evidence type="ECO:0000313" key="2">
    <source>
        <dbReference type="Proteomes" id="UP000095767"/>
    </source>
</evidence>
<keyword evidence="2" id="KW-1185">Reference proteome</keyword>
<evidence type="ECO:0000313" key="1">
    <source>
        <dbReference type="EMBL" id="OEL38012.1"/>
    </source>
</evidence>